<accession>A0ABT6N3L5</accession>
<feature type="signal peptide" evidence="1">
    <location>
        <begin position="1"/>
        <end position="23"/>
    </location>
</feature>
<dbReference type="EMBL" id="JARYGZ010000002">
    <property type="protein sequence ID" value="MDH7639893.1"/>
    <property type="molecule type" value="Genomic_DNA"/>
</dbReference>
<proteinExistence type="predicted"/>
<evidence type="ECO:0000256" key="1">
    <source>
        <dbReference type="SAM" id="SignalP"/>
    </source>
</evidence>
<evidence type="ECO:0000313" key="2">
    <source>
        <dbReference type="EMBL" id="MDH7639893.1"/>
    </source>
</evidence>
<organism evidence="2 3">
    <name type="scientific">Sphingomonas oryzagri</name>
    <dbReference type="NCBI Taxonomy" id="3042314"/>
    <lineage>
        <taxon>Bacteria</taxon>
        <taxon>Pseudomonadati</taxon>
        <taxon>Pseudomonadota</taxon>
        <taxon>Alphaproteobacteria</taxon>
        <taxon>Sphingomonadales</taxon>
        <taxon>Sphingomonadaceae</taxon>
        <taxon>Sphingomonas</taxon>
    </lineage>
</organism>
<sequence length="254" mass="27200">MRALTKACVALAFGTMAAVPALADDAAPPSAFTITGGATLTSDYRFRGLSQTNKRFAIQGTIGVSHESGFYVGTWGSSIDDYVANGGDQEIDLYGGYKKTFDGTTVDVGMLYYYYPGSGGINSDFFEPYANVSHSFGPVGVKVGTNFAWKQHGLSDGTEDRRGGFYAYVEPSFSIPNTGVTLTGHVGRSFVHNYITFGQKYTDWSLTAAYTWKALTFSAAYTDTNKDLYSYPLGGGKNRNISKGGFVGAVAVAF</sequence>
<protein>
    <submittedName>
        <fullName evidence="2">TorF family putative porin</fullName>
    </submittedName>
</protein>
<dbReference type="RefSeq" id="WP_281045254.1">
    <property type="nucleotide sequence ID" value="NZ_JARYGZ010000002.1"/>
</dbReference>
<gene>
    <name evidence="2" type="ORF">QGN17_14250</name>
</gene>
<name>A0ABT6N3L5_9SPHN</name>
<reference evidence="2" key="1">
    <citation type="submission" date="2023-04" db="EMBL/GenBank/DDBJ databases">
        <title>Sphingomonas sp. MAHUQ-71 isolated from rice field.</title>
        <authorList>
            <person name="Huq M.A."/>
        </authorList>
    </citation>
    <scope>NUCLEOTIDE SEQUENCE</scope>
    <source>
        <strain evidence="2">MAHUQ-71</strain>
    </source>
</reference>
<feature type="chain" id="PRO_5046626737" evidence="1">
    <location>
        <begin position="24"/>
        <end position="254"/>
    </location>
</feature>
<keyword evidence="3" id="KW-1185">Reference proteome</keyword>
<keyword evidence="1" id="KW-0732">Signal</keyword>
<evidence type="ECO:0000313" key="3">
    <source>
        <dbReference type="Proteomes" id="UP001160625"/>
    </source>
</evidence>
<dbReference type="NCBIfam" id="TIGR02001">
    <property type="entry name" value="gcw_chp"/>
    <property type="match status" value="1"/>
</dbReference>
<dbReference type="InterPro" id="IPR010239">
    <property type="entry name" value="CHP02001"/>
</dbReference>
<comment type="caution">
    <text evidence="2">The sequence shown here is derived from an EMBL/GenBank/DDBJ whole genome shotgun (WGS) entry which is preliminary data.</text>
</comment>
<dbReference type="Proteomes" id="UP001160625">
    <property type="component" value="Unassembled WGS sequence"/>
</dbReference>
<dbReference type="Pfam" id="PF09694">
    <property type="entry name" value="Gcw_chp"/>
    <property type="match status" value="1"/>
</dbReference>